<protein>
    <recommendedName>
        <fullName evidence="1">DUF7918 domain-containing protein</fullName>
    </recommendedName>
</protein>
<dbReference type="PANTHER" id="PTHR36223">
    <property type="entry name" value="BETA-LACTAMASE-TYPE TRANSPEPTIDASE FOLD DOMAIN CONTAINING PROTEIN"/>
    <property type="match status" value="1"/>
</dbReference>
<dbReference type="Proteomes" id="UP000800041">
    <property type="component" value="Unassembled WGS sequence"/>
</dbReference>
<accession>A0A6G1H3W3</accession>
<gene>
    <name evidence="2" type="ORF">K402DRAFT_36582</name>
</gene>
<dbReference type="InterPro" id="IPR057678">
    <property type="entry name" value="DUF7918"/>
</dbReference>
<dbReference type="OrthoDB" id="3364132at2759"/>
<feature type="domain" description="DUF7918" evidence="1">
    <location>
        <begin position="116"/>
        <end position="267"/>
    </location>
</feature>
<dbReference type="PANTHER" id="PTHR36223:SF1">
    <property type="entry name" value="TRANSCRIPTION ELONGATION FACTOR EAF N-TERMINAL DOMAIN-CONTAINING PROTEIN"/>
    <property type="match status" value="1"/>
</dbReference>
<keyword evidence="3" id="KW-1185">Reference proteome</keyword>
<name>A0A6G1H3W3_9PEZI</name>
<reference evidence="2" key="1">
    <citation type="journal article" date="2020" name="Stud. Mycol.">
        <title>101 Dothideomycetes genomes: a test case for predicting lifestyles and emergence of pathogens.</title>
        <authorList>
            <person name="Haridas S."/>
            <person name="Albert R."/>
            <person name="Binder M."/>
            <person name="Bloem J."/>
            <person name="Labutti K."/>
            <person name="Salamov A."/>
            <person name="Andreopoulos B."/>
            <person name="Baker S."/>
            <person name="Barry K."/>
            <person name="Bills G."/>
            <person name="Bluhm B."/>
            <person name="Cannon C."/>
            <person name="Castanera R."/>
            <person name="Culley D."/>
            <person name="Daum C."/>
            <person name="Ezra D."/>
            <person name="Gonzalez J."/>
            <person name="Henrissat B."/>
            <person name="Kuo A."/>
            <person name="Liang C."/>
            <person name="Lipzen A."/>
            <person name="Lutzoni F."/>
            <person name="Magnuson J."/>
            <person name="Mondo S."/>
            <person name="Nolan M."/>
            <person name="Ohm R."/>
            <person name="Pangilinan J."/>
            <person name="Park H.-J."/>
            <person name="Ramirez L."/>
            <person name="Alfaro M."/>
            <person name="Sun H."/>
            <person name="Tritt A."/>
            <person name="Yoshinaga Y."/>
            <person name="Zwiers L.-H."/>
            <person name="Turgeon B."/>
            <person name="Goodwin S."/>
            <person name="Spatafora J."/>
            <person name="Crous P."/>
            <person name="Grigoriev I."/>
        </authorList>
    </citation>
    <scope>NUCLEOTIDE SEQUENCE</scope>
    <source>
        <strain evidence="2">CBS 113979</strain>
    </source>
</reference>
<dbReference type="Pfam" id="PF25534">
    <property type="entry name" value="DUF7918"/>
    <property type="match status" value="1"/>
</dbReference>
<evidence type="ECO:0000313" key="2">
    <source>
        <dbReference type="EMBL" id="KAF1987906.1"/>
    </source>
</evidence>
<dbReference type="AlphaFoldDB" id="A0A6G1H3W3"/>
<proteinExistence type="predicted"/>
<evidence type="ECO:0000313" key="3">
    <source>
        <dbReference type="Proteomes" id="UP000800041"/>
    </source>
</evidence>
<organism evidence="2 3">
    <name type="scientific">Aulographum hederae CBS 113979</name>
    <dbReference type="NCBI Taxonomy" id="1176131"/>
    <lineage>
        <taxon>Eukaryota</taxon>
        <taxon>Fungi</taxon>
        <taxon>Dikarya</taxon>
        <taxon>Ascomycota</taxon>
        <taxon>Pezizomycotina</taxon>
        <taxon>Dothideomycetes</taxon>
        <taxon>Pleosporomycetidae</taxon>
        <taxon>Aulographales</taxon>
        <taxon>Aulographaceae</taxon>
    </lineage>
</organism>
<dbReference type="EMBL" id="ML977150">
    <property type="protein sequence ID" value="KAF1987906.1"/>
    <property type="molecule type" value="Genomic_DNA"/>
</dbReference>
<sequence>MFSNLSNFSSADATMLTRIFQSGLIRYQMLMSPVFQLVWTIADKTRRHSLLQSVNTIRSRSAVVCTLCYLLGGLNVRVYKIRVFSSFKVTFLLIQSPVTAKPQTYHNMAIHDDVPGLEVYVCVDGEPLQEYDGANVRAGSAGDDSVVTFIEAVPGAEFKVRLDIRRKFIYTRHGLDATVCLDGEDMDQPFTKIEKNSSYTITGLLFTEVGQWKVKPFVFPSTVKDKQNEMPKTARAQSRQLEKKINNFGNIAVSIYEAKHVYNKSSSELPFGDIADTVANMSGREGMKAG</sequence>
<evidence type="ECO:0000259" key="1">
    <source>
        <dbReference type="Pfam" id="PF25534"/>
    </source>
</evidence>